<accession>A0A4Q8LZ63</accession>
<gene>
    <name evidence="4" type="ORF">EA656_03715</name>
    <name evidence="2" type="ORF">EA658_07605</name>
    <name evidence="3" type="ORF">EA661_09245</name>
    <name evidence="1" type="ORF">QE383_001166</name>
</gene>
<evidence type="ECO:0000313" key="1">
    <source>
        <dbReference type="EMBL" id="MDQ1118858.1"/>
    </source>
</evidence>
<comment type="caution">
    <text evidence="3">The sequence shown here is derived from an EMBL/GenBank/DDBJ whole genome shotgun (WGS) entry which is preliminary data.</text>
</comment>
<dbReference type="Proteomes" id="UP000293089">
    <property type="component" value="Unassembled WGS sequence"/>
</dbReference>
<accession>A0A4Q8LIF3</accession>
<dbReference type="Proteomes" id="UP000292087">
    <property type="component" value="Unassembled WGS sequence"/>
</dbReference>
<dbReference type="EMBL" id="SHMB01000003">
    <property type="protein sequence ID" value="TAA29725.1"/>
    <property type="molecule type" value="Genomic_DNA"/>
</dbReference>
<evidence type="ECO:0000313" key="5">
    <source>
        <dbReference type="Proteomes" id="UP000291286"/>
    </source>
</evidence>
<organism evidence="3 5">
    <name type="scientific">Pseudoxanthomonas winnipegensis</name>
    <dbReference type="NCBI Taxonomy" id="2480810"/>
    <lineage>
        <taxon>Bacteria</taxon>
        <taxon>Pseudomonadati</taxon>
        <taxon>Pseudomonadota</taxon>
        <taxon>Gammaproteobacteria</taxon>
        <taxon>Lysobacterales</taxon>
        <taxon>Lysobacteraceae</taxon>
        <taxon>Pseudoxanthomonas</taxon>
    </lineage>
</organism>
<keyword evidence="7" id="KW-1185">Reference proteome</keyword>
<dbReference type="EMBL" id="JAUTBB010000001">
    <property type="protein sequence ID" value="MDQ1118858.1"/>
    <property type="molecule type" value="Genomic_DNA"/>
</dbReference>
<name>A0A4Q8LIF3_9GAMM</name>
<evidence type="ECO:0000313" key="7">
    <source>
        <dbReference type="Proteomes" id="UP000293089"/>
    </source>
</evidence>
<dbReference type="Pfam" id="PF10982">
    <property type="entry name" value="DUF2789"/>
    <property type="match status" value="1"/>
</dbReference>
<dbReference type="RefSeq" id="WP_130518002.1">
    <property type="nucleotide sequence ID" value="NZ_CAWZZE010000023.1"/>
</dbReference>
<proteinExistence type="predicted"/>
<dbReference type="Proteomes" id="UP001234354">
    <property type="component" value="Unassembled WGS sequence"/>
</dbReference>
<reference evidence="1" key="2">
    <citation type="submission" date="2023-07" db="EMBL/GenBank/DDBJ databases">
        <title>Functional and genomic diversity of the sorghum phyllosphere microbiome.</title>
        <authorList>
            <person name="Shade A."/>
        </authorList>
    </citation>
    <scope>NUCLEOTIDE SEQUENCE</scope>
    <source>
        <strain evidence="1">SORGH_AS_0908</strain>
    </source>
</reference>
<dbReference type="AlphaFoldDB" id="A0A4Q8LIF3"/>
<protein>
    <submittedName>
        <fullName evidence="3">DUF2789 domain-containing protein</fullName>
    </submittedName>
</protein>
<evidence type="ECO:0000313" key="6">
    <source>
        <dbReference type="Proteomes" id="UP000292087"/>
    </source>
</evidence>
<evidence type="ECO:0000313" key="2">
    <source>
        <dbReference type="EMBL" id="TAA20799.1"/>
    </source>
</evidence>
<evidence type="ECO:0000313" key="4">
    <source>
        <dbReference type="EMBL" id="TAA37776.1"/>
    </source>
</evidence>
<dbReference type="Gene3D" id="1.10.10.1130">
    <property type="entry name" value="Uncharacterised protein PF10982, DUF2789"/>
    <property type="match status" value="1"/>
</dbReference>
<evidence type="ECO:0000313" key="3">
    <source>
        <dbReference type="EMBL" id="TAA29725.1"/>
    </source>
</evidence>
<reference evidence="5 6" key="1">
    <citation type="submission" date="2019-02" db="EMBL/GenBank/DDBJ databases">
        <title>WGS of Pseudoxanthomonas species novum from clinical isolates.</title>
        <authorList>
            <person name="Bernier A.-M."/>
            <person name="Bernard K."/>
            <person name="Vachon A."/>
        </authorList>
    </citation>
    <scope>NUCLEOTIDE SEQUENCE [LARGE SCALE GENOMIC DNA]</scope>
    <source>
        <strain evidence="7">NML 170316</strain>
        <strain evidence="4 6">NML140781</strain>
        <strain evidence="2">NML170316</strain>
        <strain evidence="3 5">NML171202</strain>
    </source>
</reference>
<accession>A0A4Q9THR8</accession>
<dbReference type="EMBL" id="SHMF01000001">
    <property type="protein sequence ID" value="TAA37776.1"/>
    <property type="molecule type" value="Genomic_DNA"/>
</dbReference>
<dbReference type="EMBL" id="SHME01000002">
    <property type="protein sequence ID" value="TAA20799.1"/>
    <property type="molecule type" value="Genomic_DNA"/>
</dbReference>
<dbReference type="Proteomes" id="UP000291286">
    <property type="component" value="Unassembled WGS sequence"/>
</dbReference>
<dbReference type="InterPro" id="IPR021250">
    <property type="entry name" value="DUF2789"/>
</dbReference>
<sequence>MEQTVHPFSELFAQLGLASDERSIRAFIAEHAPLPDAMRLEEAPFWSPAQAQLLREERIDDADWAVVVDQLNVALHATPEA</sequence>
<dbReference type="InterPro" id="IPR038086">
    <property type="entry name" value="DUF2789_sf"/>
</dbReference>